<sequence length="62" mass="7068">MAWEDRTPDEKKKARTEARRRDARDDNHTYVVTDAQGSQLTVKGIVSARVVAGKDGRIERKK</sequence>
<comment type="caution">
    <text evidence="2">The sequence shown here is derived from an EMBL/GenBank/DDBJ whole genome shotgun (WGS) entry which is preliminary data.</text>
</comment>
<name>A0ABV6P6I9_9ACTN</name>
<protein>
    <submittedName>
        <fullName evidence="2">Uncharacterized protein</fullName>
    </submittedName>
</protein>
<evidence type="ECO:0000313" key="3">
    <source>
        <dbReference type="Proteomes" id="UP001589894"/>
    </source>
</evidence>
<proteinExistence type="predicted"/>
<reference evidence="2 3" key="1">
    <citation type="submission" date="2024-09" db="EMBL/GenBank/DDBJ databases">
        <authorList>
            <person name="Sun Q."/>
            <person name="Mori K."/>
        </authorList>
    </citation>
    <scope>NUCLEOTIDE SEQUENCE [LARGE SCALE GENOMIC DNA]</scope>
    <source>
        <strain evidence="2 3">TBRC 2205</strain>
    </source>
</reference>
<dbReference type="Proteomes" id="UP001589894">
    <property type="component" value="Unassembled WGS sequence"/>
</dbReference>
<dbReference type="EMBL" id="JBHLUE010000036">
    <property type="protein sequence ID" value="MFC0568631.1"/>
    <property type="molecule type" value="Genomic_DNA"/>
</dbReference>
<accession>A0ABV6P6I9</accession>
<evidence type="ECO:0000256" key="1">
    <source>
        <dbReference type="SAM" id="MobiDB-lite"/>
    </source>
</evidence>
<organism evidence="2 3">
    <name type="scientific">Plantactinospora siamensis</name>
    <dbReference type="NCBI Taxonomy" id="555372"/>
    <lineage>
        <taxon>Bacteria</taxon>
        <taxon>Bacillati</taxon>
        <taxon>Actinomycetota</taxon>
        <taxon>Actinomycetes</taxon>
        <taxon>Micromonosporales</taxon>
        <taxon>Micromonosporaceae</taxon>
        <taxon>Plantactinospora</taxon>
    </lineage>
</organism>
<gene>
    <name evidence="2" type="ORF">ACFFHU_31420</name>
</gene>
<keyword evidence="3" id="KW-1185">Reference proteome</keyword>
<evidence type="ECO:0000313" key="2">
    <source>
        <dbReference type="EMBL" id="MFC0568631.1"/>
    </source>
</evidence>
<dbReference type="RefSeq" id="WP_377344185.1">
    <property type="nucleotide sequence ID" value="NZ_JBHLUE010000036.1"/>
</dbReference>
<feature type="region of interest" description="Disordered" evidence="1">
    <location>
        <begin position="1"/>
        <end position="28"/>
    </location>
</feature>